<dbReference type="InterPro" id="IPR005561">
    <property type="entry name" value="ANTAR"/>
</dbReference>
<protein>
    <submittedName>
        <fullName evidence="6">GAF and ANTAR domain-containing protein</fullName>
    </submittedName>
</protein>
<keyword evidence="2" id="KW-0418">Kinase</keyword>
<comment type="caution">
    <text evidence="6">The sequence shown here is derived from an EMBL/GenBank/DDBJ whole genome shotgun (WGS) entry which is preliminary data.</text>
</comment>
<evidence type="ECO:0000313" key="7">
    <source>
        <dbReference type="Proteomes" id="UP001183202"/>
    </source>
</evidence>
<dbReference type="SMART" id="SM00065">
    <property type="entry name" value="GAF"/>
    <property type="match status" value="1"/>
</dbReference>
<dbReference type="Pfam" id="PF13185">
    <property type="entry name" value="GAF_2"/>
    <property type="match status" value="1"/>
</dbReference>
<dbReference type="PROSITE" id="PS50921">
    <property type="entry name" value="ANTAR"/>
    <property type="match status" value="1"/>
</dbReference>
<dbReference type="RefSeq" id="WP_311554791.1">
    <property type="nucleotide sequence ID" value="NZ_JAVREJ010000002.1"/>
</dbReference>
<keyword evidence="3" id="KW-0805">Transcription regulation</keyword>
<keyword evidence="1" id="KW-0808">Transferase</keyword>
<dbReference type="InterPro" id="IPR011006">
    <property type="entry name" value="CheY-like_superfamily"/>
</dbReference>
<dbReference type="PIRSF" id="PIRSF036625">
    <property type="entry name" value="GAF_ANTAR"/>
    <property type="match status" value="1"/>
</dbReference>
<dbReference type="InterPro" id="IPR036388">
    <property type="entry name" value="WH-like_DNA-bd_sf"/>
</dbReference>
<dbReference type="Gene3D" id="3.30.450.40">
    <property type="match status" value="1"/>
</dbReference>
<proteinExistence type="predicted"/>
<name>A0ABU2N4Q0_9PSEU</name>
<feature type="domain" description="ANTAR" evidence="5">
    <location>
        <begin position="164"/>
        <end position="225"/>
    </location>
</feature>
<keyword evidence="4" id="KW-0804">Transcription</keyword>
<dbReference type="Pfam" id="PF03861">
    <property type="entry name" value="ANTAR"/>
    <property type="match status" value="1"/>
</dbReference>
<organism evidence="6 7">
    <name type="scientific">Pseudonocardia charpentierae</name>
    <dbReference type="NCBI Taxonomy" id="3075545"/>
    <lineage>
        <taxon>Bacteria</taxon>
        <taxon>Bacillati</taxon>
        <taxon>Actinomycetota</taxon>
        <taxon>Actinomycetes</taxon>
        <taxon>Pseudonocardiales</taxon>
        <taxon>Pseudonocardiaceae</taxon>
        <taxon>Pseudonocardia</taxon>
    </lineage>
</organism>
<dbReference type="InterPro" id="IPR003018">
    <property type="entry name" value="GAF"/>
</dbReference>
<sequence>MSRLSAPTTTALLGIRLDRRPLEDVLQQFVEITKDAVPGADEVSNTLVRGDKGWTSAYTGRLALDADELQYERGYGPCMDAGRTGTVLLIDDTRVETRWPDYTAHVAARGVLSSLSVPLPIQTDVIGALNIYSRAPSAFSTEAVEIAEELAGHVAVAVGNAIAFTEATTLVAQMRKAMDSRSTIDQAMGVIMAQNRCDADAAFAILTRASQNRNIKLREIARSTVMSVSRPPGS</sequence>
<reference evidence="7" key="1">
    <citation type="submission" date="2023-07" db="EMBL/GenBank/DDBJ databases">
        <title>30 novel species of actinomycetes from the DSMZ collection.</title>
        <authorList>
            <person name="Nouioui I."/>
        </authorList>
    </citation>
    <scope>NUCLEOTIDE SEQUENCE [LARGE SCALE GENOMIC DNA]</scope>
    <source>
        <strain evidence="7">DSM 45834</strain>
    </source>
</reference>
<dbReference type="SMART" id="SM01012">
    <property type="entry name" value="ANTAR"/>
    <property type="match status" value="1"/>
</dbReference>
<gene>
    <name evidence="6" type="ORF">RM445_04900</name>
</gene>
<keyword evidence="7" id="KW-1185">Reference proteome</keyword>
<dbReference type="SUPFAM" id="SSF52172">
    <property type="entry name" value="CheY-like"/>
    <property type="match status" value="1"/>
</dbReference>
<dbReference type="Proteomes" id="UP001183202">
    <property type="component" value="Unassembled WGS sequence"/>
</dbReference>
<dbReference type="InterPro" id="IPR012074">
    <property type="entry name" value="GAF_ANTAR"/>
</dbReference>
<evidence type="ECO:0000313" key="6">
    <source>
        <dbReference type="EMBL" id="MDT0348859.1"/>
    </source>
</evidence>
<evidence type="ECO:0000259" key="5">
    <source>
        <dbReference type="PROSITE" id="PS50921"/>
    </source>
</evidence>
<evidence type="ECO:0000256" key="4">
    <source>
        <dbReference type="ARBA" id="ARBA00023163"/>
    </source>
</evidence>
<dbReference type="SUPFAM" id="SSF55781">
    <property type="entry name" value="GAF domain-like"/>
    <property type="match status" value="1"/>
</dbReference>
<evidence type="ECO:0000256" key="2">
    <source>
        <dbReference type="ARBA" id="ARBA00022777"/>
    </source>
</evidence>
<dbReference type="Gene3D" id="1.10.10.10">
    <property type="entry name" value="Winged helix-like DNA-binding domain superfamily/Winged helix DNA-binding domain"/>
    <property type="match status" value="1"/>
</dbReference>
<accession>A0ABU2N4Q0</accession>
<evidence type="ECO:0000256" key="1">
    <source>
        <dbReference type="ARBA" id="ARBA00022679"/>
    </source>
</evidence>
<evidence type="ECO:0000256" key="3">
    <source>
        <dbReference type="ARBA" id="ARBA00023015"/>
    </source>
</evidence>
<dbReference type="EMBL" id="JAVREJ010000002">
    <property type="protein sequence ID" value="MDT0348859.1"/>
    <property type="molecule type" value="Genomic_DNA"/>
</dbReference>
<dbReference type="InterPro" id="IPR029016">
    <property type="entry name" value="GAF-like_dom_sf"/>
</dbReference>